<gene>
    <name evidence="2" type="ORF">M422DRAFT_38656</name>
</gene>
<dbReference type="OrthoDB" id="3219396at2759"/>
<protein>
    <recommendedName>
        <fullName evidence="1">F-box domain-containing protein</fullName>
    </recommendedName>
</protein>
<organism evidence="2 3">
    <name type="scientific">Sphaerobolus stellatus (strain SS14)</name>
    <dbReference type="NCBI Taxonomy" id="990650"/>
    <lineage>
        <taxon>Eukaryota</taxon>
        <taxon>Fungi</taxon>
        <taxon>Dikarya</taxon>
        <taxon>Basidiomycota</taxon>
        <taxon>Agaricomycotina</taxon>
        <taxon>Agaricomycetes</taxon>
        <taxon>Phallomycetidae</taxon>
        <taxon>Geastrales</taxon>
        <taxon>Sphaerobolaceae</taxon>
        <taxon>Sphaerobolus</taxon>
    </lineage>
</organism>
<evidence type="ECO:0000259" key="1">
    <source>
        <dbReference type="PROSITE" id="PS50181"/>
    </source>
</evidence>
<dbReference type="HOGENOM" id="CLU_481604_0_0_1"/>
<dbReference type="Pfam" id="PF12937">
    <property type="entry name" value="F-box-like"/>
    <property type="match status" value="1"/>
</dbReference>
<dbReference type="InterPro" id="IPR001810">
    <property type="entry name" value="F-box_dom"/>
</dbReference>
<dbReference type="InterPro" id="IPR036047">
    <property type="entry name" value="F-box-like_dom_sf"/>
</dbReference>
<dbReference type="SMART" id="SM00256">
    <property type="entry name" value="FBOX"/>
    <property type="match status" value="1"/>
</dbReference>
<evidence type="ECO:0000313" key="2">
    <source>
        <dbReference type="EMBL" id="KIJ25497.1"/>
    </source>
</evidence>
<reference evidence="2 3" key="1">
    <citation type="submission" date="2014-06" db="EMBL/GenBank/DDBJ databases">
        <title>Evolutionary Origins and Diversification of the Mycorrhizal Mutualists.</title>
        <authorList>
            <consortium name="DOE Joint Genome Institute"/>
            <consortium name="Mycorrhizal Genomics Consortium"/>
            <person name="Kohler A."/>
            <person name="Kuo A."/>
            <person name="Nagy L.G."/>
            <person name="Floudas D."/>
            <person name="Copeland A."/>
            <person name="Barry K.W."/>
            <person name="Cichocki N."/>
            <person name="Veneault-Fourrey C."/>
            <person name="LaButti K."/>
            <person name="Lindquist E.A."/>
            <person name="Lipzen A."/>
            <person name="Lundell T."/>
            <person name="Morin E."/>
            <person name="Murat C."/>
            <person name="Riley R."/>
            <person name="Ohm R."/>
            <person name="Sun H."/>
            <person name="Tunlid A."/>
            <person name="Henrissat B."/>
            <person name="Grigoriev I.V."/>
            <person name="Hibbett D.S."/>
            <person name="Martin F."/>
        </authorList>
    </citation>
    <scope>NUCLEOTIDE SEQUENCE [LARGE SCALE GENOMIC DNA]</scope>
    <source>
        <strain evidence="2 3">SS14</strain>
    </source>
</reference>
<evidence type="ECO:0000313" key="3">
    <source>
        <dbReference type="Proteomes" id="UP000054279"/>
    </source>
</evidence>
<name>A0A0C9U8Y8_SPHS4</name>
<accession>A0A0C9U8Y8</accession>
<proteinExistence type="predicted"/>
<dbReference type="EMBL" id="KN837412">
    <property type="protein sequence ID" value="KIJ25497.1"/>
    <property type="molecule type" value="Genomic_DNA"/>
</dbReference>
<sequence length="566" mass="64894">MASRREGELNKLVDLPPDILFCVCSWLSVRDILSLRQVNKPLYFATKEPTVWFSLLRRLRLILPPAQPLLPNSYVFNTYWSLEYTISRSLRLHHKWTKSYNPPAHCYAFNAHYRVHTIRFLPGGNHMVTVCKCPDSMGENIVVWDMTFGGGRNHVAIAMLHSHTAVGKIQTRYGTVDGRISLVIAFVRPPVQGRTAISVVSVPIRILNNLSRLGPGSEEFEAWTKDVQNPFVKLLEKETRYAVGALSLSDMDGCPVLAVVHRPRNIAIHHLNSGMKSTLKLAPIPEYSTSRHSIWDIKLLPAQNQILVIRIAIGELSISGIIPFVFELYDIPPINTEIEDPMPTQRKLIADQSIDGFYVSDSEASWNFRTHPDIHIPMLHKLAERQPPPISIFFTTKNPRGFLQFVMVPQIVNETRYTYSLPERFHAKYEWEEDEMAVIIPGAYRSIVWMRLPERQPHDGIAVQKLAVYLTEEYEFSGYKDADAKHLPPELPKYMYASEGDGMDMGEDQPVVRRPQERTMKFPAIHEDIALEMRNGMLCMMFDEWLGRLCVATTEDTMMYVMDWSL</sequence>
<feature type="domain" description="F-box" evidence="1">
    <location>
        <begin position="9"/>
        <end position="55"/>
    </location>
</feature>
<dbReference type="AlphaFoldDB" id="A0A0C9U8Y8"/>
<keyword evidence="3" id="KW-1185">Reference proteome</keyword>
<dbReference type="Proteomes" id="UP000054279">
    <property type="component" value="Unassembled WGS sequence"/>
</dbReference>
<dbReference type="Gene3D" id="1.20.1280.50">
    <property type="match status" value="1"/>
</dbReference>
<dbReference type="PROSITE" id="PS50181">
    <property type="entry name" value="FBOX"/>
    <property type="match status" value="1"/>
</dbReference>
<dbReference type="SUPFAM" id="SSF81383">
    <property type="entry name" value="F-box domain"/>
    <property type="match status" value="1"/>
</dbReference>
<dbReference type="CDD" id="cd09917">
    <property type="entry name" value="F-box_SF"/>
    <property type="match status" value="1"/>
</dbReference>